<dbReference type="InterPro" id="IPR018297">
    <property type="entry name" value="A/G_cyclase_CS"/>
</dbReference>
<evidence type="ECO:0000256" key="6">
    <source>
        <dbReference type="ARBA" id="ARBA00022723"/>
    </source>
</evidence>
<keyword evidence="6 17" id="KW-0479">Metal-binding</keyword>
<evidence type="ECO:0000256" key="13">
    <source>
        <dbReference type="ARBA" id="ARBA00023136"/>
    </source>
</evidence>
<dbReference type="FunFam" id="3.30.70.1230:FF:000114">
    <property type="entry name" value="Adenylate cyclase 8 (brain)"/>
    <property type="match status" value="1"/>
</dbReference>
<keyword evidence="17" id="KW-0464">Manganese</keyword>
<evidence type="ECO:0000313" key="23">
    <source>
        <dbReference type="Proteomes" id="UP001283361"/>
    </source>
</evidence>
<dbReference type="GO" id="GO:0005524">
    <property type="term" value="F:ATP binding"/>
    <property type="evidence" value="ECO:0007669"/>
    <property type="project" value="UniProtKB-KW"/>
</dbReference>
<evidence type="ECO:0000313" key="22">
    <source>
        <dbReference type="EMBL" id="KAK3785142.1"/>
    </source>
</evidence>
<keyword evidence="8 16" id="KW-0547">Nucleotide-binding</keyword>
<protein>
    <recommendedName>
        <fullName evidence="4">adenylate cyclase</fullName>
        <ecNumber evidence="4">4.6.1.1</ecNumber>
    </recommendedName>
</protein>
<feature type="binding site" evidence="17">
    <location>
        <position position="497"/>
    </location>
    <ligand>
        <name>Mg(2+)</name>
        <dbReference type="ChEBI" id="CHEBI:18420"/>
        <label>1</label>
        <note>catalytic</note>
    </ligand>
</feature>
<feature type="transmembrane region" description="Helical" evidence="20">
    <location>
        <begin position="395"/>
        <end position="416"/>
    </location>
</feature>
<keyword evidence="15 18" id="KW-0456">Lyase</keyword>
<feature type="binding site" evidence="16">
    <location>
        <position position="1163"/>
    </location>
    <ligand>
        <name>ATP</name>
        <dbReference type="ChEBI" id="CHEBI:30616"/>
    </ligand>
</feature>
<reference evidence="22" key="1">
    <citation type="journal article" date="2023" name="G3 (Bethesda)">
        <title>A reference genome for the long-term kleptoplast-retaining sea slug Elysia crispata morphotype clarki.</title>
        <authorList>
            <person name="Eastman K.E."/>
            <person name="Pendleton A.L."/>
            <person name="Shaikh M.A."/>
            <person name="Suttiyut T."/>
            <person name="Ogas R."/>
            <person name="Tomko P."/>
            <person name="Gavelis G."/>
            <person name="Widhalm J.R."/>
            <person name="Wisecaver J.H."/>
        </authorList>
    </citation>
    <scope>NUCLEOTIDE SEQUENCE</scope>
    <source>
        <strain evidence="22">ECLA1</strain>
    </source>
</reference>
<dbReference type="GO" id="GO:0046872">
    <property type="term" value="F:metal ion binding"/>
    <property type="evidence" value="ECO:0007669"/>
    <property type="project" value="UniProtKB-KW"/>
</dbReference>
<feature type="binding site" evidence="16">
    <location>
        <begin position="497"/>
        <end position="502"/>
    </location>
    <ligand>
        <name>ATP</name>
        <dbReference type="ChEBI" id="CHEBI:30616"/>
    </ligand>
</feature>
<comment type="caution">
    <text evidence="22">The sequence shown here is derived from an EMBL/GenBank/DDBJ whole genome shotgun (WGS) entry which is preliminary data.</text>
</comment>
<comment type="catalytic activity">
    <reaction evidence="1">
        <text>ATP = 3',5'-cyclic AMP + diphosphate</text>
        <dbReference type="Rhea" id="RHEA:15389"/>
        <dbReference type="ChEBI" id="CHEBI:30616"/>
        <dbReference type="ChEBI" id="CHEBI:33019"/>
        <dbReference type="ChEBI" id="CHEBI:58165"/>
        <dbReference type="EC" id="4.6.1.1"/>
    </reaction>
</comment>
<feature type="binding site" evidence="16">
    <location>
        <begin position="539"/>
        <end position="541"/>
    </location>
    <ligand>
        <name>ATP</name>
        <dbReference type="ChEBI" id="CHEBI:30616"/>
    </ligand>
</feature>
<dbReference type="Gene3D" id="3.30.70.1230">
    <property type="entry name" value="Nucleotide cyclase"/>
    <property type="match status" value="2"/>
</dbReference>
<evidence type="ECO:0000256" key="15">
    <source>
        <dbReference type="ARBA" id="ARBA00023239"/>
    </source>
</evidence>
<dbReference type="InterPro" id="IPR029787">
    <property type="entry name" value="Nucleotide_cyclase"/>
</dbReference>
<proteinExistence type="inferred from homology"/>
<dbReference type="Pfam" id="PF16214">
    <property type="entry name" value="AC_N"/>
    <property type="match status" value="1"/>
</dbReference>
<comment type="cofactor">
    <cofactor evidence="17">
        <name>Mg(2+)</name>
        <dbReference type="ChEBI" id="CHEBI:18420"/>
    </cofactor>
    <cofactor evidence="17">
        <name>Mn(2+)</name>
        <dbReference type="ChEBI" id="CHEBI:29035"/>
    </cofactor>
    <text evidence="17">Binds 2 magnesium ions per subunit. Is also active with manganese (in vitro).</text>
</comment>
<dbReference type="GO" id="GO:0005886">
    <property type="term" value="C:plasma membrane"/>
    <property type="evidence" value="ECO:0007669"/>
    <property type="project" value="InterPro"/>
</dbReference>
<feature type="transmembrane region" description="Helical" evidence="20">
    <location>
        <begin position="320"/>
        <end position="339"/>
    </location>
</feature>
<feature type="transmembrane region" description="Helical" evidence="20">
    <location>
        <begin position="827"/>
        <end position="849"/>
    </location>
</feature>
<dbReference type="InterPro" id="IPR009398">
    <property type="entry name" value="Adcy_conserved_dom"/>
</dbReference>
<keyword evidence="12" id="KW-0115">cAMP biosynthesis</keyword>
<comment type="cofactor">
    <cofactor evidence="2">
        <name>Mn(2+)</name>
        <dbReference type="ChEBI" id="CHEBI:29035"/>
    </cofactor>
</comment>
<feature type="binding site" evidence="17">
    <location>
        <position position="498"/>
    </location>
    <ligand>
        <name>Mg(2+)</name>
        <dbReference type="ChEBI" id="CHEBI:18420"/>
        <label>2</label>
        <note>catalytic</note>
    </ligand>
</feature>
<accession>A0AAE1AEC2</accession>
<feature type="compositionally biased region" description="Polar residues" evidence="19">
    <location>
        <begin position="144"/>
        <end position="154"/>
    </location>
</feature>
<evidence type="ECO:0000256" key="18">
    <source>
        <dbReference type="RuleBase" id="RU000405"/>
    </source>
</evidence>
<evidence type="ECO:0000256" key="12">
    <source>
        <dbReference type="ARBA" id="ARBA00022998"/>
    </source>
</evidence>
<dbReference type="PROSITE" id="PS50125">
    <property type="entry name" value="GUANYLATE_CYCLASE_2"/>
    <property type="match status" value="2"/>
</dbReference>
<feature type="transmembrane region" description="Helical" evidence="20">
    <location>
        <begin position="987"/>
        <end position="1004"/>
    </location>
</feature>
<comment type="similarity">
    <text evidence="18">Belongs to the adenylyl cyclase class-4/guanylyl cyclase family.</text>
</comment>
<feature type="binding site" evidence="17">
    <location>
        <position position="497"/>
    </location>
    <ligand>
        <name>Mg(2+)</name>
        <dbReference type="ChEBI" id="CHEBI:18420"/>
        <label>2</label>
        <note>catalytic</note>
    </ligand>
</feature>
<keyword evidence="23" id="KW-1185">Reference proteome</keyword>
<dbReference type="GO" id="GO:0004016">
    <property type="term" value="F:adenylate cyclase activity"/>
    <property type="evidence" value="ECO:0007669"/>
    <property type="project" value="UniProtKB-EC"/>
</dbReference>
<evidence type="ECO:0000256" key="17">
    <source>
        <dbReference type="PIRSR" id="PIRSR039050-51"/>
    </source>
</evidence>
<dbReference type="EC" id="4.6.1.1" evidence="4"/>
<feature type="transmembrane region" description="Helical" evidence="20">
    <location>
        <begin position="801"/>
        <end position="821"/>
    </location>
</feature>
<feature type="transmembrane region" description="Helical" evidence="20">
    <location>
        <begin position="962"/>
        <end position="980"/>
    </location>
</feature>
<dbReference type="SUPFAM" id="SSF55073">
    <property type="entry name" value="Nucleotide cyclase"/>
    <property type="match status" value="2"/>
</dbReference>
<feature type="region of interest" description="Disordered" evidence="19">
    <location>
        <begin position="23"/>
        <end position="54"/>
    </location>
</feature>
<keyword evidence="13 20" id="KW-0472">Membrane</keyword>
<dbReference type="CDD" id="cd07302">
    <property type="entry name" value="CHD"/>
    <property type="match status" value="2"/>
</dbReference>
<dbReference type="Pfam" id="PF00211">
    <property type="entry name" value="Guanylate_cyc"/>
    <property type="match status" value="2"/>
</dbReference>
<dbReference type="EMBL" id="JAWDGP010002165">
    <property type="protein sequence ID" value="KAK3785142.1"/>
    <property type="molecule type" value="Genomic_DNA"/>
</dbReference>
<keyword evidence="10 17" id="KW-0460">Magnesium</keyword>
<feature type="binding site" evidence="16">
    <location>
        <position position="1290"/>
    </location>
    <ligand>
        <name>ATP</name>
        <dbReference type="ChEBI" id="CHEBI:30616"/>
    </ligand>
</feature>
<feature type="transmembrane region" description="Helical" evidence="20">
    <location>
        <begin position="287"/>
        <end position="308"/>
    </location>
</feature>
<evidence type="ECO:0000256" key="7">
    <source>
        <dbReference type="ARBA" id="ARBA00022737"/>
    </source>
</evidence>
<feature type="binding site" evidence="16">
    <location>
        <begin position="1243"/>
        <end position="1245"/>
    </location>
    <ligand>
        <name>ATP</name>
        <dbReference type="ChEBI" id="CHEBI:30616"/>
    </ligand>
</feature>
<feature type="binding site" evidence="16">
    <location>
        <position position="585"/>
    </location>
    <ligand>
        <name>ATP</name>
        <dbReference type="ChEBI" id="CHEBI:30616"/>
    </ligand>
</feature>
<dbReference type="PIRSF" id="PIRSF039050">
    <property type="entry name" value="Ade_cyc"/>
    <property type="match status" value="1"/>
</dbReference>
<feature type="binding site" evidence="17">
    <location>
        <position position="541"/>
    </location>
    <ligand>
        <name>Mg(2+)</name>
        <dbReference type="ChEBI" id="CHEBI:18420"/>
        <label>1</label>
        <note>catalytic</note>
    </ligand>
</feature>
<keyword evidence="9 16" id="KW-0067">ATP-binding</keyword>
<evidence type="ECO:0000256" key="19">
    <source>
        <dbReference type="SAM" id="MobiDB-lite"/>
    </source>
</evidence>
<feature type="domain" description="Guanylate cyclase" evidence="21">
    <location>
        <begin position="492"/>
        <end position="619"/>
    </location>
</feature>
<comment type="subcellular location">
    <subcellularLocation>
        <location evidence="3">Membrane</location>
        <topology evidence="3">Multi-pass membrane protein</topology>
    </subcellularLocation>
</comment>
<evidence type="ECO:0000256" key="8">
    <source>
        <dbReference type="ARBA" id="ARBA00022741"/>
    </source>
</evidence>
<dbReference type="Proteomes" id="UP001283361">
    <property type="component" value="Unassembled WGS sequence"/>
</dbReference>
<dbReference type="GO" id="GO:0007189">
    <property type="term" value="P:adenylate cyclase-activating G protein-coupled receptor signaling pathway"/>
    <property type="evidence" value="ECO:0007669"/>
    <property type="project" value="TreeGrafter"/>
</dbReference>
<dbReference type="PANTHER" id="PTHR45627">
    <property type="entry name" value="ADENYLATE CYCLASE TYPE 1"/>
    <property type="match status" value="1"/>
</dbReference>
<gene>
    <name evidence="22" type="ORF">RRG08_021942</name>
</gene>
<feature type="compositionally biased region" description="Low complexity" evidence="19">
    <location>
        <begin position="117"/>
        <end position="130"/>
    </location>
</feature>
<evidence type="ECO:0000256" key="16">
    <source>
        <dbReference type="PIRSR" id="PIRSR039050-50"/>
    </source>
</evidence>
<feature type="binding site" evidence="17">
    <location>
        <position position="541"/>
    </location>
    <ligand>
        <name>Mg(2+)</name>
        <dbReference type="ChEBI" id="CHEBI:18420"/>
        <label>2</label>
        <note>catalytic</note>
    </ligand>
</feature>
<evidence type="ECO:0000256" key="9">
    <source>
        <dbReference type="ARBA" id="ARBA00022840"/>
    </source>
</evidence>
<feature type="domain" description="Guanylate cyclase" evidence="21">
    <location>
        <begin position="1112"/>
        <end position="1256"/>
    </location>
</feature>
<dbReference type="FunFam" id="3.30.70.1230:FF:000001">
    <property type="entry name" value="Adenylate cyclase"/>
    <property type="match status" value="1"/>
</dbReference>
<evidence type="ECO:0000256" key="4">
    <source>
        <dbReference type="ARBA" id="ARBA00012201"/>
    </source>
</evidence>
<keyword evidence="14" id="KW-0325">Glycoprotein</keyword>
<keyword evidence="7" id="KW-0677">Repeat</keyword>
<sequence length="1309" mass="146457">MKESFGFSMLDSQVTAYHDEMGSQPPLALANHGSSRSYDDRNGNVGQEHHGRSITTIDNGQAKHTDMTELRLHSLTHPDKHVSTDYLDTQIDTKMEKIISNGDKYIKINETPTNHQSDVSVSETRSSESVNGIVITIDYDPSDPSGNQSESTTEAAAKRQSGQIGQGQGHPYSPLTRTSNHEEQQTGRLSSISSRMALVAQASVDPALEGLTNDTGEVHKQKTLSLRRVKGSFNHLDLEKLYKSYTVRNKHPLVVVYLTVLSLASVIFLGETALLDTPSPSVESIGQIVTLCGSFLYFITLLILVLGPSKTLTFFAHSKGFSLAIVLGTTVSINMYFGFSSTRDPAADVPPLFYCIVVSYMVLPLSRKWTLIYGGSTTLLHVAMVAALSSRTDELGLQMLCTFLVLACANLVGLGHKFLSDVVHRRAFLEARNSVESMLKLEKEKQQQDELLVSCIPSNFVKEIKRDLQDNMREPRPSLFHDLYVERYDNVSILYADIVNFTPLASECTAAELVKMLNELFGRFDQLAKKSNCMRIKILGDCYYCVSGVPTPDKNHALNCVRMGLRMIDAIRDVREATGVDVDMRIGVHTGSVLCGVLGLRKWQYDVWSDDVTIANHMESGGIPGRVHISKQTLEFLEGEYNVEDGNGHERSAYLAENNVQTYLVVPVERRQTNRKLGKTRYHLNGMRASVRVSKFLETWGVDKPFANLKTSSMVSRVLSFTSLALIDSNFMMNSSGIDHDLLAADKQQQLEINMRLQDRLKNINNNSCRSRDESEMHPVWLRFEDSDAERSFTEQSDDMFPFYVISTFLIFIIILLVQIIMLPRGVAVYVAGTAGCLLFATLTGICLCNKIHTQRRWHKLFQLFRRVSTHVVMSYITRVVLSVFCVSLLFLISTVSLMYCEGGKHVNDSVVLGNSSRGPQTTPLKCSFASNVCDERNVNVTLEAKGTVERDAGTSECSFPSYYLLSFLLAFTGFSIFIQISFFIKLTFLLVMFVTVNVAIHVGRGDVFASVDWAVSDTTDSDAMELSSKITVYAAVILVTMHYIDRQMEFANRFGHLFKLQFQGETEQVKMMAAINKIVLENIIPSHVVAYYLRSSRKHEDLYHESCSHVTVMFASIPNFKDFYQQTKANGEGMECIRVLNEIISDFDLLLIKKFPDVEKIKTIGSTYMAASGLHNGALRMAEEGESWENNVVTMIKFCMAMISTLECDFNKHSFNNFSLRIGVNCGPVIAGVIGARKPQYDIWGDTVNVASRMDSSGEQGKIQVPEETAAVLVKYGFPMEYRGVTKVKGKQPMKTFFLKQRKDSVRS</sequence>
<evidence type="ECO:0000256" key="10">
    <source>
        <dbReference type="ARBA" id="ARBA00022842"/>
    </source>
</evidence>
<evidence type="ECO:0000256" key="20">
    <source>
        <dbReference type="SAM" id="Phobius"/>
    </source>
</evidence>
<dbReference type="SMART" id="SM00044">
    <property type="entry name" value="CYCc"/>
    <property type="match status" value="2"/>
</dbReference>
<keyword evidence="5 20" id="KW-0812">Transmembrane</keyword>
<evidence type="ECO:0000256" key="1">
    <source>
        <dbReference type="ARBA" id="ARBA00001593"/>
    </source>
</evidence>
<dbReference type="GO" id="GO:0035556">
    <property type="term" value="P:intracellular signal transduction"/>
    <property type="evidence" value="ECO:0007669"/>
    <property type="project" value="InterPro"/>
</dbReference>
<evidence type="ECO:0000259" key="21">
    <source>
        <dbReference type="PROSITE" id="PS50125"/>
    </source>
</evidence>
<feature type="transmembrane region" description="Helical" evidence="20">
    <location>
        <begin position="876"/>
        <end position="900"/>
    </location>
</feature>
<feature type="transmembrane region" description="Helical" evidence="20">
    <location>
        <begin position="345"/>
        <end position="363"/>
    </location>
</feature>
<dbReference type="PROSITE" id="PS00452">
    <property type="entry name" value="GUANYLATE_CYCLASE_1"/>
    <property type="match status" value="2"/>
</dbReference>
<dbReference type="InterPro" id="IPR001054">
    <property type="entry name" value="A/G_cyclase"/>
</dbReference>
<evidence type="ECO:0000256" key="3">
    <source>
        <dbReference type="ARBA" id="ARBA00004141"/>
    </source>
</evidence>
<keyword evidence="11 20" id="KW-1133">Transmembrane helix</keyword>
<organism evidence="22 23">
    <name type="scientific">Elysia crispata</name>
    <name type="common">lettuce slug</name>
    <dbReference type="NCBI Taxonomy" id="231223"/>
    <lineage>
        <taxon>Eukaryota</taxon>
        <taxon>Metazoa</taxon>
        <taxon>Spiralia</taxon>
        <taxon>Lophotrochozoa</taxon>
        <taxon>Mollusca</taxon>
        <taxon>Gastropoda</taxon>
        <taxon>Heterobranchia</taxon>
        <taxon>Euthyneura</taxon>
        <taxon>Panpulmonata</taxon>
        <taxon>Sacoglossa</taxon>
        <taxon>Placobranchoidea</taxon>
        <taxon>Plakobranchidae</taxon>
        <taxon>Elysia</taxon>
    </lineage>
</organism>
<evidence type="ECO:0000256" key="2">
    <source>
        <dbReference type="ARBA" id="ARBA00001936"/>
    </source>
</evidence>
<evidence type="ECO:0000256" key="14">
    <source>
        <dbReference type="ARBA" id="ARBA00023180"/>
    </source>
</evidence>
<feature type="compositionally biased region" description="Basic and acidic residues" evidence="19">
    <location>
        <begin position="37"/>
        <end position="51"/>
    </location>
</feature>
<dbReference type="GO" id="GO:0006171">
    <property type="term" value="P:cAMP biosynthetic process"/>
    <property type="evidence" value="ECO:0007669"/>
    <property type="project" value="UniProtKB-KW"/>
</dbReference>
<feature type="binding site" evidence="16">
    <location>
        <begin position="1250"/>
        <end position="1254"/>
    </location>
    <ligand>
        <name>ATP</name>
        <dbReference type="ChEBI" id="CHEBI:30616"/>
    </ligand>
</feature>
<feature type="region of interest" description="Disordered" evidence="19">
    <location>
        <begin position="108"/>
        <end position="190"/>
    </location>
</feature>
<evidence type="ECO:0000256" key="5">
    <source>
        <dbReference type="ARBA" id="ARBA00022692"/>
    </source>
</evidence>
<dbReference type="InterPro" id="IPR030672">
    <property type="entry name" value="Adcy"/>
</dbReference>
<feature type="transmembrane region" description="Helical" evidence="20">
    <location>
        <begin position="370"/>
        <end position="389"/>
    </location>
</feature>
<evidence type="ECO:0000256" key="11">
    <source>
        <dbReference type="ARBA" id="ARBA00022989"/>
    </source>
</evidence>
<dbReference type="PANTHER" id="PTHR45627:SF12">
    <property type="entry name" value="ADENYLATE CYCLASE TYPE 2"/>
    <property type="match status" value="1"/>
</dbReference>
<name>A0AAE1AEC2_9GAST</name>
<dbReference type="InterPro" id="IPR032628">
    <property type="entry name" value="AC_N"/>
</dbReference>
<dbReference type="Pfam" id="PF06327">
    <property type="entry name" value="Adcy_cons_dom"/>
    <property type="match status" value="1"/>
</dbReference>
<feature type="transmembrane region" description="Helical" evidence="20">
    <location>
        <begin position="253"/>
        <end position="275"/>
    </location>
</feature>